<gene>
    <name evidence="2" type="ORF">g.15571</name>
</gene>
<reference evidence="2" key="1">
    <citation type="submission" date="2015-08" db="EMBL/GenBank/DDBJ databases">
        <authorList>
            <person name="Babu N.S."/>
            <person name="Beckwith C.J."/>
            <person name="Beseler K.G."/>
            <person name="Brison A."/>
            <person name="Carone J.V."/>
            <person name="Caskin T.P."/>
            <person name="Diamond M."/>
            <person name="Durham M.E."/>
            <person name="Foxe J.M."/>
            <person name="Go M."/>
            <person name="Henderson B.A."/>
            <person name="Jones I.B."/>
            <person name="McGettigan J.A."/>
            <person name="Micheletti S.J."/>
            <person name="Nasrallah M.E."/>
            <person name="Ortiz D."/>
            <person name="Piller C.R."/>
            <person name="Privatt S.R."/>
            <person name="Schneider S.L."/>
            <person name="Sharp S."/>
            <person name="Smith T.C."/>
            <person name="Stanton J.D."/>
            <person name="Ullery H.E."/>
            <person name="Wilson R.J."/>
            <person name="Serrano M.G."/>
            <person name="Buck G."/>
            <person name="Lee V."/>
            <person name="Wang Y."/>
            <person name="Carvalho R."/>
            <person name="Voegtly L."/>
            <person name="Shi R."/>
            <person name="Duckworth R."/>
            <person name="Johnson A."/>
            <person name="Loviza R."/>
            <person name="Walstead R."/>
            <person name="Shah Z."/>
            <person name="Kiflezghi M."/>
            <person name="Wade K."/>
            <person name="Ball S.L."/>
            <person name="Bradley K.W."/>
            <person name="Asai D.J."/>
            <person name="Bowman C.A."/>
            <person name="Russell D.A."/>
            <person name="Pope W.H."/>
            <person name="Jacobs-Sera D."/>
            <person name="Hendrix R.W."/>
            <person name="Hatfull G.F."/>
        </authorList>
    </citation>
    <scope>NUCLEOTIDE SEQUENCE</scope>
</reference>
<proteinExistence type="predicted"/>
<evidence type="ECO:0008006" key="3">
    <source>
        <dbReference type="Google" id="ProtNLM"/>
    </source>
</evidence>
<name>A0A1D1ZMP3_AUXPR</name>
<evidence type="ECO:0000256" key="1">
    <source>
        <dbReference type="SAM" id="MobiDB-lite"/>
    </source>
</evidence>
<accession>A0A1D1ZMP3</accession>
<dbReference type="EMBL" id="GDKF01010434">
    <property type="protein sequence ID" value="JAT68188.1"/>
    <property type="molecule type" value="Transcribed_RNA"/>
</dbReference>
<dbReference type="AlphaFoldDB" id="A0A1D1ZMP3"/>
<organism evidence="2">
    <name type="scientific">Auxenochlorella protothecoides</name>
    <name type="common">Green microalga</name>
    <name type="synonym">Chlorella protothecoides</name>
    <dbReference type="NCBI Taxonomy" id="3075"/>
    <lineage>
        <taxon>Eukaryota</taxon>
        <taxon>Viridiplantae</taxon>
        <taxon>Chlorophyta</taxon>
        <taxon>core chlorophytes</taxon>
        <taxon>Trebouxiophyceae</taxon>
        <taxon>Chlorellales</taxon>
        <taxon>Chlorellaceae</taxon>
        <taxon>Auxenochlorella</taxon>
    </lineage>
</organism>
<feature type="region of interest" description="Disordered" evidence="1">
    <location>
        <begin position="185"/>
        <end position="223"/>
    </location>
</feature>
<protein>
    <recommendedName>
        <fullName evidence="3">F-box domain-containing protein</fullName>
    </recommendedName>
</protein>
<feature type="region of interest" description="Disordered" evidence="1">
    <location>
        <begin position="52"/>
        <end position="77"/>
    </location>
</feature>
<evidence type="ECO:0000313" key="2">
    <source>
        <dbReference type="EMBL" id="JAT68188.1"/>
    </source>
</evidence>
<sequence>MLAPWQDADVLRAVFRSLSGLPSGAASLKSASGTCRAWRAVATEVALGDTAISRRRGDSAHTSGHGRRAQKVHPSSVQASLHTTTSLCLLEADSLAPGGEVMSRGPRDARAPGPVCHTGTACPRQGPLAALRYAFLHSVLLPLDHPVGFPLLHKGTLQRLPARPPALGHEGAGESIPPLALRASRPCTEAGPQLAQQVKGRKRRRVGPREEPGAARWTAPVQG</sequence>